<evidence type="ECO:0000313" key="3">
    <source>
        <dbReference type="Proteomes" id="UP000005045"/>
    </source>
</evidence>
<sequence length="155" mass="15433">MAAARAGLSRTALASRMNGERDSANIAALASRHHSAISAYASRAGPNVKAPSGGPLARSIATPASPPNQSGKVHAAAATSSPMPSVIIANAVPARRVEMKPSSAPHTAAPAPPISGSSTSGTPARLNRCAAISAPRPEYAACPNDSNPVSPSSRL</sequence>
<protein>
    <submittedName>
        <fullName evidence="2">ZK84.1-like protein</fullName>
    </submittedName>
</protein>
<feature type="compositionally biased region" description="Low complexity" evidence="1">
    <location>
        <begin position="101"/>
        <end position="124"/>
    </location>
</feature>
<dbReference type="Proteomes" id="UP000005045">
    <property type="component" value="Unassembled WGS sequence"/>
</dbReference>
<reference evidence="2 3" key="1">
    <citation type="submission" date="2008-03" db="EMBL/GenBank/DDBJ databases">
        <title>Sequencing of the draft genome and assembly of Burkholderia graminis C4D1M.</title>
        <authorList>
            <consortium name="US DOE Joint Genome Institute (JGI-PGF)"/>
            <person name="Copeland A."/>
            <person name="Lucas S."/>
            <person name="Lapidus A."/>
            <person name="Glavina del Rio T."/>
            <person name="Dalin E."/>
            <person name="Tice H."/>
            <person name="Bruce D."/>
            <person name="Goodwin L."/>
            <person name="Pitluck S."/>
            <person name="Larimer F."/>
            <person name="Land M.L."/>
            <person name="Hauser L."/>
            <person name="Tiedje J."/>
            <person name="Richardson P."/>
        </authorList>
    </citation>
    <scope>NUCLEOTIDE SEQUENCE [LARGE SCALE GENOMIC DNA]</scope>
    <source>
        <strain evidence="3">ATCC 700544 / DSM 17151 / LMG 18924 / NCIMB 13744 / C4D1M</strain>
    </source>
</reference>
<gene>
    <name evidence="2" type="ORF">BgramDRAFT_5456</name>
</gene>
<organism evidence="2 3">
    <name type="scientific">Paraburkholderia graminis (strain ATCC 700544 / DSM 17151 / LMG 18924 / NCIMB 13744 / C4D1M)</name>
    <dbReference type="NCBI Taxonomy" id="396598"/>
    <lineage>
        <taxon>Bacteria</taxon>
        <taxon>Pseudomonadati</taxon>
        <taxon>Pseudomonadota</taxon>
        <taxon>Betaproteobacteria</taxon>
        <taxon>Burkholderiales</taxon>
        <taxon>Burkholderiaceae</taxon>
        <taxon>Paraburkholderia</taxon>
    </lineage>
</organism>
<evidence type="ECO:0000313" key="2">
    <source>
        <dbReference type="EMBL" id="EDT07875.1"/>
    </source>
</evidence>
<dbReference type="EMBL" id="ABLD01000023">
    <property type="protein sequence ID" value="EDT07875.1"/>
    <property type="molecule type" value="Genomic_DNA"/>
</dbReference>
<accession>B1G7W2</accession>
<comment type="caution">
    <text evidence="2">The sequence shown here is derived from an EMBL/GenBank/DDBJ whole genome shotgun (WGS) entry which is preliminary data.</text>
</comment>
<feature type="region of interest" description="Disordered" evidence="1">
    <location>
        <begin position="43"/>
        <end position="82"/>
    </location>
</feature>
<keyword evidence="3" id="KW-1185">Reference proteome</keyword>
<feature type="region of interest" description="Disordered" evidence="1">
    <location>
        <begin position="97"/>
        <end position="155"/>
    </location>
</feature>
<evidence type="ECO:0000256" key="1">
    <source>
        <dbReference type="SAM" id="MobiDB-lite"/>
    </source>
</evidence>
<feature type="compositionally biased region" description="Polar residues" evidence="1">
    <location>
        <begin position="144"/>
        <end position="155"/>
    </location>
</feature>
<proteinExistence type="predicted"/>
<dbReference type="AlphaFoldDB" id="B1G7W2"/>
<name>B1G7W2_PARG4</name>